<dbReference type="Proteomes" id="UP000010475">
    <property type="component" value="Chromosome"/>
</dbReference>
<feature type="transmembrane region" description="Helical" evidence="6">
    <location>
        <begin position="115"/>
        <end position="132"/>
    </location>
</feature>
<evidence type="ECO:0000313" key="8">
    <source>
        <dbReference type="Proteomes" id="UP000010475"/>
    </source>
</evidence>
<feature type="transmembrane region" description="Helical" evidence="6">
    <location>
        <begin position="255"/>
        <end position="275"/>
    </location>
</feature>
<proteinExistence type="predicted"/>
<dbReference type="CDD" id="cd06173">
    <property type="entry name" value="MFS_MefA_like"/>
    <property type="match status" value="1"/>
</dbReference>
<keyword evidence="3 6" id="KW-0812">Transmembrane</keyword>
<dbReference type="OrthoDB" id="3613552at2"/>
<keyword evidence="2" id="KW-1003">Cell membrane</keyword>
<evidence type="ECO:0008006" key="9">
    <source>
        <dbReference type="Google" id="ProtNLM"/>
    </source>
</evidence>
<dbReference type="KEGG" id="csg:Cylst_3965"/>
<dbReference type="GO" id="GO:0022857">
    <property type="term" value="F:transmembrane transporter activity"/>
    <property type="evidence" value="ECO:0007669"/>
    <property type="project" value="InterPro"/>
</dbReference>
<dbReference type="EMBL" id="CP003642">
    <property type="protein sequence ID" value="AFZ26076.1"/>
    <property type="molecule type" value="Genomic_DNA"/>
</dbReference>
<feature type="transmembrane region" description="Helical" evidence="6">
    <location>
        <begin position="56"/>
        <end position="75"/>
    </location>
</feature>
<dbReference type="STRING" id="56107.Cylst_3965"/>
<evidence type="ECO:0000256" key="3">
    <source>
        <dbReference type="ARBA" id="ARBA00022692"/>
    </source>
</evidence>
<dbReference type="GO" id="GO:0005886">
    <property type="term" value="C:plasma membrane"/>
    <property type="evidence" value="ECO:0007669"/>
    <property type="project" value="UniProtKB-SubCell"/>
</dbReference>
<organism evidence="7 8">
    <name type="scientific">Cylindrospermum stagnale PCC 7417</name>
    <dbReference type="NCBI Taxonomy" id="56107"/>
    <lineage>
        <taxon>Bacteria</taxon>
        <taxon>Bacillati</taxon>
        <taxon>Cyanobacteriota</taxon>
        <taxon>Cyanophyceae</taxon>
        <taxon>Nostocales</taxon>
        <taxon>Nostocaceae</taxon>
        <taxon>Cylindrospermum</taxon>
    </lineage>
</organism>
<dbReference type="AlphaFoldDB" id="K9X220"/>
<dbReference type="PANTHER" id="PTHR23513:SF11">
    <property type="entry name" value="STAPHYLOFERRIN A TRANSPORTER"/>
    <property type="match status" value="1"/>
</dbReference>
<gene>
    <name evidence="7" type="ORF">Cylst_3965</name>
</gene>
<keyword evidence="4 6" id="KW-1133">Transmembrane helix</keyword>
<keyword evidence="8" id="KW-1185">Reference proteome</keyword>
<dbReference type="PANTHER" id="PTHR23513">
    <property type="entry name" value="INTEGRAL MEMBRANE EFFLUX PROTEIN-RELATED"/>
    <property type="match status" value="1"/>
</dbReference>
<dbReference type="SUPFAM" id="SSF103473">
    <property type="entry name" value="MFS general substrate transporter"/>
    <property type="match status" value="1"/>
</dbReference>
<dbReference type="InterPro" id="IPR036259">
    <property type="entry name" value="MFS_trans_sf"/>
</dbReference>
<dbReference type="PATRIC" id="fig|56107.3.peg.4353"/>
<feature type="transmembrane region" description="Helical" evidence="6">
    <location>
        <begin position="153"/>
        <end position="175"/>
    </location>
</feature>
<feature type="transmembrane region" description="Helical" evidence="6">
    <location>
        <begin position="87"/>
        <end position="109"/>
    </location>
</feature>
<dbReference type="Gene3D" id="1.20.1250.20">
    <property type="entry name" value="MFS general substrate transporter like domains"/>
    <property type="match status" value="1"/>
</dbReference>
<feature type="transmembrane region" description="Helical" evidence="6">
    <location>
        <begin position="181"/>
        <end position="200"/>
    </location>
</feature>
<name>K9X220_9NOST</name>
<evidence type="ECO:0000313" key="7">
    <source>
        <dbReference type="EMBL" id="AFZ26076.1"/>
    </source>
</evidence>
<feature type="transmembrane region" description="Helical" evidence="6">
    <location>
        <begin position="321"/>
        <end position="339"/>
    </location>
</feature>
<evidence type="ECO:0000256" key="2">
    <source>
        <dbReference type="ARBA" id="ARBA00022475"/>
    </source>
</evidence>
<dbReference type="InterPro" id="IPR022324">
    <property type="entry name" value="Bacilysin_exporter_BacE_put"/>
</dbReference>
<dbReference type="InterPro" id="IPR011701">
    <property type="entry name" value="MFS"/>
</dbReference>
<dbReference type="Pfam" id="PF07690">
    <property type="entry name" value="MFS_1"/>
    <property type="match status" value="1"/>
</dbReference>
<evidence type="ECO:0000256" key="1">
    <source>
        <dbReference type="ARBA" id="ARBA00004651"/>
    </source>
</evidence>
<feature type="transmembrane region" description="Helical" evidence="6">
    <location>
        <begin position="345"/>
        <end position="370"/>
    </location>
</feature>
<reference evidence="7 8" key="1">
    <citation type="submission" date="2012-06" db="EMBL/GenBank/DDBJ databases">
        <title>Finished chromosome of genome of Cylindrospermum stagnale PCC 7417.</title>
        <authorList>
            <consortium name="US DOE Joint Genome Institute"/>
            <person name="Gugger M."/>
            <person name="Coursin T."/>
            <person name="Rippka R."/>
            <person name="Tandeau De Marsac N."/>
            <person name="Huntemann M."/>
            <person name="Wei C.-L."/>
            <person name="Han J."/>
            <person name="Detter J.C."/>
            <person name="Han C."/>
            <person name="Tapia R."/>
            <person name="Chen A."/>
            <person name="Kyrpides N."/>
            <person name="Mavromatis K."/>
            <person name="Markowitz V."/>
            <person name="Szeto E."/>
            <person name="Ivanova N."/>
            <person name="Pagani I."/>
            <person name="Pati A."/>
            <person name="Goodwin L."/>
            <person name="Nordberg H.P."/>
            <person name="Cantor M.N."/>
            <person name="Hua S.X."/>
            <person name="Woyke T."/>
            <person name="Kerfeld C.A."/>
        </authorList>
    </citation>
    <scope>NUCLEOTIDE SEQUENCE [LARGE SCALE GENOMIC DNA]</scope>
    <source>
        <strain evidence="7 8">PCC 7417</strain>
    </source>
</reference>
<keyword evidence="5 6" id="KW-0472">Membrane</keyword>
<feature type="transmembrane region" description="Helical" evidence="6">
    <location>
        <begin position="382"/>
        <end position="401"/>
    </location>
</feature>
<feature type="transmembrane region" description="Helical" evidence="6">
    <location>
        <begin position="287"/>
        <end position="309"/>
    </location>
</feature>
<dbReference type="PRINTS" id="PR01988">
    <property type="entry name" value="EXPORTERBACE"/>
</dbReference>
<feature type="transmembrane region" description="Helical" evidence="6">
    <location>
        <begin position="407"/>
        <end position="428"/>
    </location>
</feature>
<evidence type="ECO:0000256" key="4">
    <source>
        <dbReference type="ARBA" id="ARBA00022989"/>
    </source>
</evidence>
<dbReference type="HOGENOM" id="CLU_034180_17_3_3"/>
<evidence type="ECO:0000256" key="6">
    <source>
        <dbReference type="SAM" id="Phobius"/>
    </source>
</evidence>
<protein>
    <recommendedName>
        <fullName evidence="9">Arabinose efflux permease family protein</fullName>
    </recommendedName>
</protein>
<accession>K9X220</accession>
<evidence type="ECO:0000256" key="5">
    <source>
        <dbReference type="ARBA" id="ARBA00023136"/>
    </source>
</evidence>
<feature type="transmembrane region" description="Helical" evidence="6">
    <location>
        <begin position="25"/>
        <end position="50"/>
    </location>
</feature>
<sequence length="437" mass="46585">MEKPKVSSTERLPFWQPLTVRNFRLLYIGESVSLIGDQFYLVALPWLTILLTQSRISLGTVLMAAAIPRAFLMLVGGVVSDRLSPRLVMLVSNALRVVLTVLLTALVIFQATQVWHLYLFAICFGIVDGFFIPAAKSIIPTLVAKEQLGASNILSQGTTQLILLIGPALGGLLIATVGIETALAIDAASFIFTTVTLLLMKSSPKQSALTTKDIALTDELKEVFESSIKKPIPTSNGVSFIAGVREGLNYAWHNSALRIVLLILTALNFFFLGPLEVGTTSLAYSRFPGGAVALGIIRSAWGAGGLIGALTPGILRRHPRLGVLMLSLASIQGVGIILLGFLPNIILACVTIAVLGFCSGFLTVEGITWIQRRTSPEILGRVMSLVMLSSYGIAPFSYAVAGLLADVNITILFSAAGGIMLMMAALLATKSSVRTID</sequence>
<comment type="subcellular location">
    <subcellularLocation>
        <location evidence="1">Cell membrane</location>
        <topology evidence="1">Multi-pass membrane protein</topology>
    </subcellularLocation>
</comment>
<dbReference type="RefSeq" id="WP_015209319.1">
    <property type="nucleotide sequence ID" value="NC_019757.1"/>
</dbReference>
<dbReference type="eggNOG" id="COG2271">
    <property type="taxonomic scope" value="Bacteria"/>
</dbReference>